<reference evidence="3 4" key="1">
    <citation type="submission" date="2021-06" db="EMBL/GenBank/DDBJ databases">
        <title>Genome sequence of Babesia caballi.</title>
        <authorList>
            <person name="Yamagishi J."/>
            <person name="Kidaka T."/>
            <person name="Ochi A."/>
        </authorList>
    </citation>
    <scope>NUCLEOTIDE SEQUENCE [LARGE SCALE GENOMIC DNA]</scope>
    <source>
        <strain evidence="3">USDA-D6B2</strain>
    </source>
</reference>
<dbReference type="GeneID" id="94195401"/>
<feature type="compositionally biased region" description="Basic residues" evidence="1">
    <location>
        <begin position="393"/>
        <end position="403"/>
    </location>
</feature>
<dbReference type="RefSeq" id="XP_067715989.1">
    <property type="nucleotide sequence ID" value="XM_067859888.1"/>
</dbReference>
<feature type="region of interest" description="Disordered" evidence="1">
    <location>
        <begin position="357"/>
        <end position="403"/>
    </location>
</feature>
<dbReference type="AlphaFoldDB" id="A0AAV4LW02"/>
<accession>A0AAV4LW02</accession>
<feature type="transmembrane region" description="Helical" evidence="2">
    <location>
        <begin position="76"/>
        <end position="96"/>
    </location>
</feature>
<organism evidence="3 4">
    <name type="scientific">Babesia caballi</name>
    <dbReference type="NCBI Taxonomy" id="5871"/>
    <lineage>
        <taxon>Eukaryota</taxon>
        <taxon>Sar</taxon>
        <taxon>Alveolata</taxon>
        <taxon>Apicomplexa</taxon>
        <taxon>Aconoidasida</taxon>
        <taxon>Piroplasmida</taxon>
        <taxon>Babesiidae</taxon>
        <taxon>Babesia</taxon>
    </lineage>
</organism>
<keyword evidence="4" id="KW-1185">Reference proteome</keyword>
<evidence type="ECO:0000256" key="1">
    <source>
        <dbReference type="SAM" id="MobiDB-lite"/>
    </source>
</evidence>
<feature type="compositionally biased region" description="Low complexity" evidence="1">
    <location>
        <begin position="380"/>
        <end position="391"/>
    </location>
</feature>
<dbReference type="Proteomes" id="UP001497744">
    <property type="component" value="Unassembled WGS sequence"/>
</dbReference>
<evidence type="ECO:0000256" key="2">
    <source>
        <dbReference type="SAM" id="Phobius"/>
    </source>
</evidence>
<name>A0AAV4LW02_BABCB</name>
<keyword evidence="2" id="KW-0812">Transmembrane</keyword>
<dbReference type="EMBL" id="BPLF01000003">
    <property type="protein sequence ID" value="GIX63920.1"/>
    <property type="molecule type" value="Genomic_DNA"/>
</dbReference>
<sequence>MNRQHAAKEPETLGQSQTVVAGDPCCVATSFSEVVQMGFHWLRWLFLGPDEEEAPAPASKRDRKRRVKDPLFSKRFIHICSVFGVLILGTALFGLVRILGLMPAPKLPGFTYLKVGNAKQVKAAMSQSGPRIVYCSNVKMPPELHRAAMLGVKQLPAWINRFALDCSATLPSGKTAYERFQVDPASTIMFVQAHGKRAIALNELSVANPQHFVSTVVRSAAHAIKRVYDVESFNGQLAAHASRLLLILTDGRKFSMYNSGHSMAISQVIDANRLYGLSTWLVNDGIHEVREEFSGRIPPSSPLPRTTRLLAATASPCTASSRTRTASCSAPTPRRPSARPWRPSCAPAPAFPSVSHRTLAYTARSHPRLQAAPRRPRPRGPAAEARAAAGGPRRGRRGKQATW</sequence>
<comment type="caution">
    <text evidence="3">The sequence shown here is derived from an EMBL/GenBank/DDBJ whole genome shotgun (WGS) entry which is preliminary data.</text>
</comment>
<keyword evidence="2" id="KW-0472">Membrane</keyword>
<evidence type="ECO:0000313" key="3">
    <source>
        <dbReference type="EMBL" id="GIX63920.1"/>
    </source>
</evidence>
<proteinExistence type="predicted"/>
<keyword evidence="2" id="KW-1133">Transmembrane helix</keyword>
<gene>
    <name evidence="3" type="ORF">BcabD6B2_33550</name>
</gene>
<feature type="region of interest" description="Disordered" evidence="1">
    <location>
        <begin position="313"/>
        <end position="344"/>
    </location>
</feature>
<feature type="compositionally biased region" description="Low complexity" evidence="1">
    <location>
        <begin position="313"/>
        <end position="332"/>
    </location>
</feature>
<protein>
    <submittedName>
        <fullName evidence="3">Pb-reticulocyte binding protein, putative</fullName>
    </submittedName>
</protein>
<evidence type="ECO:0000313" key="4">
    <source>
        <dbReference type="Proteomes" id="UP001497744"/>
    </source>
</evidence>